<proteinExistence type="inferred from homology"/>
<feature type="disulfide bond" evidence="14">
    <location>
        <begin position="579"/>
        <end position="586"/>
    </location>
</feature>
<feature type="signal peptide" evidence="17">
    <location>
        <begin position="1"/>
        <end position="23"/>
    </location>
</feature>
<feature type="disulfide bond" evidence="14">
    <location>
        <begin position="525"/>
        <end position="540"/>
    </location>
</feature>
<dbReference type="GO" id="GO:0008305">
    <property type="term" value="C:integrin complex"/>
    <property type="evidence" value="ECO:0007669"/>
    <property type="project" value="TreeGrafter"/>
</dbReference>
<evidence type="ECO:0000256" key="11">
    <source>
        <dbReference type="ARBA" id="ARBA00023136"/>
    </source>
</evidence>
<keyword evidence="11 16" id="KW-0472">Membrane</keyword>
<keyword evidence="4" id="KW-0245">EGF-like domain</keyword>
<dbReference type="PROSITE" id="PS52047">
    <property type="entry name" value="I_EGF_2"/>
    <property type="match status" value="1"/>
</dbReference>
<protein>
    <recommendedName>
        <fullName evidence="15">Integrin beta</fullName>
    </recommendedName>
</protein>
<evidence type="ECO:0000256" key="4">
    <source>
        <dbReference type="ARBA" id="ARBA00022536"/>
    </source>
</evidence>
<feature type="disulfide bond" evidence="14">
    <location>
        <begin position="248"/>
        <end position="289"/>
    </location>
</feature>
<dbReference type="GO" id="GO:0009986">
    <property type="term" value="C:cell surface"/>
    <property type="evidence" value="ECO:0007669"/>
    <property type="project" value="TreeGrafter"/>
</dbReference>
<evidence type="ECO:0000256" key="8">
    <source>
        <dbReference type="ARBA" id="ARBA00022889"/>
    </source>
</evidence>
<dbReference type="InterPro" id="IPR057073">
    <property type="entry name" value="EGF_integrin_2"/>
</dbReference>
<feature type="disulfide bond" evidence="14">
    <location>
        <begin position="449"/>
        <end position="453"/>
    </location>
</feature>
<evidence type="ECO:0000256" key="17">
    <source>
        <dbReference type="SAM" id="SignalP"/>
    </source>
</evidence>
<comment type="caution">
    <text evidence="21">The sequence shown here is derived from an EMBL/GenBank/DDBJ whole genome shotgun (WGS) entry which is preliminary data.</text>
</comment>
<dbReference type="PROSITE" id="PS00243">
    <property type="entry name" value="I_EGF_1"/>
    <property type="match status" value="1"/>
</dbReference>
<feature type="disulfide bond" evidence="14">
    <location>
        <begin position="633"/>
        <end position="707"/>
    </location>
</feature>
<dbReference type="InterPro" id="IPR013111">
    <property type="entry name" value="EGF_extracell"/>
</dbReference>
<feature type="chain" id="PRO_5043755046" description="Integrin beta" evidence="17">
    <location>
        <begin position="24"/>
        <end position="779"/>
    </location>
</feature>
<dbReference type="GO" id="GO:0007160">
    <property type="term" value="P:cell-matrix adhesion"/>
    <property type="evidence" value="ECO:0007669"/>
    <property type="project" value="TreeGrafter"/>
</dbReference>
<evidence type="ECO:0000256" key="6">
    <source>
        <dbReference type="ARBA" id="ARBA00022729"/>
    </source>
</evidence>
<dbReference type="FunFam" id="3.40.50.410:FF:000002">
    <property type="entry name" value="Integrin beta"/>
    <property type="match status" value="1"/>
</dbReference>
<dbReference type="SUPFAM" id="SSF53300">
    <property type="entry name" value="vWA-like"/>
    <property type="match status" value="1"/>
</dbReference>
<dbReference type="InterPro" id="IPR032695">
    <property type="entry name" value="Integrin_dom_sf"/>
</dbReference>
<dbReference type="AlphaFoldDB" id="A0AAW1TRU8"/>
<dbReference type="InterPro" id="IPR036465">
    <property type="entry name" value="vWFA_dom_sf"/>
</dbReference>
<dbReference type="PANTHER" id="PTHR10082">
    <property type="entry name" value="INTEGRIN BETA SUBUNIT"/>
    <property type="match status" value="1"/>
</dbReference>
<feature type="disulfide bond" evidence="14">
    <location>
        <begin position="474"/>
        <end position="512"/>
    </location>
</feature>
<feature type="disulfide bond" evidence="14">
    <location>
        <begin position="608"/>
        <end position="617"/>
    </location>
</feature>
<evidence type="ECO:0000256" key="15">
    <source>
        <dbReference type="RuleBase" id="RU000633"/>
    </source>
</evidence>
<feature type="disulfide bond" evidence="14">
    <location>
        <begin position="568"/>
        <end position="577"/>
    </location>
</feature>
<dbReference type="InterPro" id="IPR057243">
    <property type="entry name" value="Integrin_I-EGF_CS"/>
</dbReference>
<feature type="disulfide bond" evidence="14">
    <location>
        <begin position="520"/>
        <end position="555"/>
    </location>
</feature>
<dbReference type="GO" id="GO:0007157">
    <property type="term" value="P:heterophilic cell-cell adhesion via plasma membrane cell adhesion molecules"/>
    <property type="evidence" value="ECO:0007669"/>
    <property type="project" value="UniProtKB-ARBA"/>
</dbReference>
<feature type="disulfide bond" evidence="14">
    <location>
        <begin position="32"/>
        <end position="41"/>
    </location>
</feature>
<feature type="disulfide bond" evidence="14">
    <location>
        <begin position="542"/>
        <end position="547"/>
    </location>
</feature>
<sequence>MIFSEKWYIFHLGLLLFTVNVFSQRCEKILECGICLQQPGCAWCSNPTQKNSSSVNNVTFSHCFDDTTDVSCPSNWKNSSTSGKVINDQEFKSEGGTFVQMKPQKIRLDLRIGKSYDLHFQYRQAENYPVDLYYIIDNSSSMFKYRQTLANLGKELIKKIMNITNDLMIGFGSFVDKLVEPYASTAPNRLKNPCPDRTDCITPYSFRNHMPLSDHFDEFTRLLLETNPSGNLDHPEGGFDALMQAIVCKKEIGWRPQARHLIVFSTDAGFHIAGDGKLGGVVKTNDAKCHMVNNDYDGLFNDYPSVSHLNYIAIENNINIIFAIPNSRKIEEETYRLLSKEIKNSKMDNTVSVNNSQNIINLVVSNYRRILSSITIGHNAPENIKVQIKPHCKHIKRNGCKKVKLGEVINFTATIELLKCNDNLDTPITISLKPDAVNESLIVEVNPLCKCDCEDSKYHKINAADCYKGGDLVCGVCNCHKDRFGRNCECDKKSNMTSDSKNCKEHENAKECSGVGTCLCGTCHCNRNPYTLKEYSGRYCECDNDSCEKEDDKLCGGRGTCDCGKCVCNAGWTGSSCNCPEDKKACIQDGYTNVCSGNGTCSCGKCQCQNGFSGTFCEICPTCDALCPVMLDCVVCTVFGSGKYSREECKLKCIEYNITSVDHDIVDQKKENEKICRETIKKCEIIYKYSKDELHNLDITVSKKQKCDPNLLVWVLGVIGSVILLGFLTLIIWKIITTFHDKREYQKFCEEQKESNWHKKDNPLYKNATTTFQNPYYPH</sequence>
<dbReference type="GO" id="GO:0005178">
    <property type="term" value="F:integrin binding"/>
    <property type="evidence" value="ECO:0007669"/>
    <property type="project" value="TreeGrafter"/>
</dbReference>
<feature type="disulfide bond" evidence="14">
    <location>
        <begin position="620"/>
        <end position="623"/>
    </location>
</feature>
<dbReference type="GO" id="GO:0033627">
    <property type="term" value="P:cell adhesion mediated by integrin"/>
    <property type="evidence" value="ECO:0007669"/>
    <property type="project" value="TreeGrafter"/>
</dbReference>
<dbReference type="InterPro" id="IPR012896">
    <property type="entry name" value="Integrin_bsu_tail"/>
</dbReference>
<evidence type="ECO:0000256" key="13">
    <source>
        <dbReference type="ARBA" id="ARBA00023180"/>
    </source>
</evidence>
<evidence type="ECO:0000256" key="16">
    <source>
        <dbReference type="SAM" id="Phobius"/>
    </source>
</evidence>
<dbReference type="SUPFAM" id="SSF57196">
    <property type="entry name" value="EGF/Laminin"/>
    <property type="match status" value="1"/>
</dbReference>
<dbReference type="SMART" id="SM01242">
    <property type="entry name" value="Integrin_B_tail"/>
    <property type="match status" value="1"/>
</dbReference>
<dbReference type="InterPro" id="IPR036349">
    <property type="entry name" value="Integrin_bsu_tail_dom_sf"/>
</dbReference>
<keyword evidence="13" id="KW-0325">Glycoprotein</keyword>
<feature type="disulfide bond" evidence="14">
    <location>
        <begin position="653"/>
        <end position="683"/>
    </location>
</feature>
<dbReference type="Pfam" id="PF00362">
    <property type="entry name" value="Integrin_beta"/>
    <property type="match status" value="1"/>
</dbReference>
<name>A0AAW1TRU8_9CUCU</name>
<evidence type="ECO:0000313" key="21">
    <source>
        <dbReference type="EMBL" id="KAK9871408.1"/>
    </source>
</evidence>
<dbReference type="Gene3D" id="3.40.50.410">
    <property type="entry name" value="von Willebrand factor, type A domain"/>
    <property type="match status" value="1"/>
</dbReference>
<keyword evidence="6 17" id="KW-0732">Signal</keyword>
<dbReference type="FunFam" id="2.10.25.10:FF:000036">
    <property type="entry name" value="Integrin beta"/>
    <property type="match status" value="1"/>
</dbReference>
<dbReference type="SUPFAM" id="SSF69687">
    <property type="entry name" value="Integrin beta tail domain"/>
    <property type="match status" value="1"/>
</dbReference>
<dbReference type="Gene3D" id="1.20.5.100">
    <property type="entry name" value="Cytochrome c1, transmembrane anchor, C-terminal"/>
    <property type="match status" value="1"/>
</dbReference>
<dbReference type="Proteomes" id="UP001431783">
    <property type="component" value="Unassembled WGS sequence"/>
</dbReference>
<keyword evidence="22" id="KW-1185">Reference proteome</keyword>
<feature type="disulfide bond" evidence="14">
    <location>
        <begin position="561"/>
        <end position="566"/>
    </location>
</feature>
<evidence type="ECO:0000256" key="9">
    <source>
        <dbReference type="ARBA" id="ARBA00022989"/>
    </source>
</evidence>
<keyword evidence="7" id="KW-0677">Repeat</keyword>
<evidence type="ECO:0000256" key="5">
    <source>
        <dbReference type="ARBA" id="ARBA00022692"/>
    </source>
</evidence>
<dbReference type="Pfam" id="PF23105">
    <property type="entry name" value="EGF_integrin"/>
    <property type="match status" value="1"/>
</dbReference>
<keyword evidence="10 15" id="KW-0401">Integrin</keyword>
<feature type="disulfide bond" evidence="14">
    <location>
        <begin position="479"/>
        <end position="488"/>
    </location>
</feature>
<dbReference type="GO" id="GO:0016477">
    <property type="term" value="P:cell migration"/>
    <property type="evidence" value="ECO:0007669"/>
    <property type="project" value="TreeGrafter"/>
</dbReference>
<feature type="disulfide bond" evidence="14">
    <location>
        <begin position="627"/>
        <end position="636"/>
    </location>
</feature>
<evidence type="ECO:0000256" key="12">
    <source>
        <dbReference type="ARBA" id="ARBA00023157"/>
    </source>
</evidence>
<comment type="subcellular location">
    <subcellularLocation>
        <location evidence="1 15">Cell membrane</location>
        <topology evidence="1 15">Single-pass type I membrane protein</topology>
    </subcellularLocation>
</comment>
<feature type="disulfide bond" evidence="14">
    <location>
        <begin position="601"/>
        <end position="606"/>
    </location>
</feature>
<feature type="domain" description="Integrin beta subunit VWA" evidence="18">
    <location>
        <begin position="31"/>
        <end position="451"/>
    </location>
</feature>
<evidence type="ECO:0000259" key="20">
    <source>
        <dbReference type="SMART" id="SM01242"/>
    </source>
</evidence>
<dbReference type="PANTHER" id="PTHR10082:SF60">
    <property type="entry name" value="INTEGRIN BETA-PS"/>
    <property type="match status" value="1"/>
</dbReference>
<dbReference type="GO" id="GO:0005925">
    <property type="term" value="C:focal adhesion"/>
    <property type="evidence" value="ECO:0007669"/>
    <property type="project" value="TreeGrafter"/>
</dbReference>
<dbReference type="PIRSF" id="PIRSF002512">
    <property type="entry name" value="Integrin_B"/>
    <property type="match status" value="1"/>
</dbReference>
<dbReference type="InterPro" id="IPR015812">
    <property type="entry name" value="Integrin_bsu"/>
</dbReference>
<dbReference type="PRINTS" id="PR01186">
    <property type="entry name" value="INTEGRINB"/>
</dbReference>
<dbReference type="Pfam" id="PF08725">
    <property type="entry name" value="Integrin_b_cyt"/>
    <property type="match status" value="1"/>
</dbReference>
<dbReference type="SMART" id="SM00187">
    <property type="entry name" value="INB"/>
    <property type="match status" value="1"/>
</dbReference>
<feature type="disulfide bond" evidence="14">
    <location>
        <begin position="35"/>
        <end position="72"/>
    </location>
</feature>
<dbReference type="InterPro" id="IPR002369">
    <property type="entry name" value="Integrin_bsu_VWA"/>
</dbReference>
<evidence type="ECO:0000256" key="14">
    <source>
        <dbReference type="PIRSR" id="PIRSR002512-1"/>
    </source>
</evidence>
<keyword evidence="5 15" id="KW-0812">Transmembrane</keyword>
<dbReference type="GO" id="GO:0007229">
    <property type="term" value="P:integrin-mediated signaling pathway"/>
    <property type="evidence" value="ECO:0007669"/>
    <property type="project" value="UniProtKB-KW"/>
</dbReference>
<comment type="similarity">
    <text evidence="2 15">Belongs to the integrin beta chain family.</text>
</comment>
<feature type="domain" description="Integrin beta subunit cytoplasmic" evidence="19">
    <location>
        <begin position="734"/>
        <end position="779"/>
    </location>
</feature>
<feature type="disulfide bond" evidence="14">
    <location>
        <begin position="194"/>
        <end position="200"/>
    </location>
</feature>
<dbReference type="Pfam" id="PF07974">
    <property type="entry name" value="EGF_2"/>
    <property type="match status" value="1"/>
</dbReference>
<evidence type="ECO:0000256" key="1">
    <source>
        <dbReference type="ARBA" id="ARBA00004251"/>
    </source>
</evidence>
<evidence type="ECO:0000313" key="22">
    <source>
        <dbReference type="Proteomes" id="UP001431783"/>
    </source>
</evidence>
<feature type="disulfide bond" evidence="14">
    <location>
        <begin position="603"/>
        <end position="649"/>
    </location>
</feature>
<feature type="disulfide bond" evidence="14">
    <location>
        <begin position="490"/>
        <end position="503"/>
    </location>
</feature>
<evidence type="ECO:0000256" key="3">
    <source>
        <dbReference type="ARBA" id="ARBA00022475"/>
    </source>
</evidence>
<dbReference type="Gene3D" id="2.60.40.1510">
    <property type="entry name" value="ntegrin, alpha v. Chain A, domain 3"/>
    <property type="match status" value="1"/>
</dbReference>
<dbReference type="InterPro" id="IPR014836">
    <property type="entry name" value="Integrin_bsu_cyt_dom"/>
</dbReference>
<feature type="disulfide bond" evidence="14">
    <location>
        <begin position="563"/>
        <end position="595"/>
    </location>
</feature>
<keyword evidence="9 16" id="KW-1133">Transmembrane helix</keyword>
<evidence type="ECO:0000256" key="10">
    <source>
        <dbReference type="ARBA" id="ARBA00023037"/>
    </source>
</evidence>
<dbReference type="Gene3D" id="2.10.25.10">
    <property type="entry name" value="Laminin"/>
    <property type="match status" value="3"/>
</dbReference>
<feature type="transmembrane region" description="Helical" evidence="16">
    <location>
        <begin position="711"/>
        <end position="733"/>
    </location>
</feature>
<dbReference type="EMBL" id="JARQZJ010000005">
    <property type="protein sequence ID" value="KAK9871408.1"/>
    <property type="molecule type" value="Genomic_DNA"/>
</dbReference>
<accession>A0AAW1TRU8</accession>
<keyword evidence="12 14" id="KW-1015">Disulfide bond</keyword>
<evidence type="ECO:0000259" key="18">
    <source>
        <dbReference type="SMART" id="SM00187"/>
    </source>
</evidence>
<feature type="domain" description="Integrin beta subunit tail" evidence="20">
    <location>
        <begin position="627"/>
        <end position="710"/>
    </location>
</feature>
<feature type="disulfide bond" evidence="14">
    <location>
        <begin position="392"/>
        <end position="400"/>
    </location>
</feature>
<keyword evidence="8 15" id="KW-0130">Cell adhesion</keyword>
<organism evidence="21 22">
    <name type="scientific">Henosepilachna vigintioctopunctata</name>
    <dbReference type="NCBI Taxonomy" id="420089"/>
    <lineage>
        <taxon>Eukaryota</taxon>
        <taxon>Metazoa</taxon>
        <taxon>Ecdysozoa</taxon>
        <taxon>Arthropoda</taxon>
        <taxon>Hexapoda</taxon>
        <taxon>Insecta</taxon>
        <taxon>Pterygota</taxon>
        <taxon>Neoptera</taxon>
        <taxon>Endopterygota</taxon>
        <taxon>Coleoptera</taxon>
        <taxon>Polyphaga</taxon>
        <taxon>Cucujiformia</taxon>
        <taxon>Coccinelloidea</taxon>
        <taxon>Coccinellidae</taxon>
        <taxon>Epilachninae</taxon>
        <taxon>Epilachnini</taxon>
        <taxon>Henosepilachna</taxon>
    </lineage>
</organism>
<evidence type="ECO:0000259" key="19">
    <source>
        <dbReference type="SMART" id="SM01241"/>
    </source>
</evidence>
<dbReference type="SUPFAM" id="SSF69179">
    <property type="entry name" value="Integrin domains"/>
    <property type="match status" value="1"/>
</dbReference>
<reference evidence="21 22" key="1">
    <citation type="submission" date="2023-03" db="EMBL/GenBank/DDBJ databases">
        <title>Genome insight into feeding habits of ladybird beetles.</title>
        <authorList>
            <person name="Li H.-S."/>
            <person name="Huang Y.-H."/>
            <person name="Pang H."/>
        </authorList>
    </citation>
    <scope>NUCLEOTIDE SEQUENCE [LARGE SCALE GENOMIC DNA]</scope>
    <source>
        <strain evidence="21">SYSU_2023b</strain>
        <tissue evidence="21">Whole body</tissue>
    </source>
</reference>
<keyword evidence="3" id="KW-1003">Cell membrane</keyword>
<dbReference type="SMART" id="SM01241">
    <property type="entry name" value="Integrin_b_cyt"/>
    <property type="match status" value="1"/>
</dbReference>
<gene>
    <name evidence="21" type="ORF">WA026_011661</name>
</gene>
<evidence type="ECO:0000256" key="7">
    <source>
        <dbReference type="ARBA" id="ARBA00022737"/>
    </source>
</evidence>
<evidence type="ECO:0000256" key="2">
    <source>
        <dbReference type="ARBA" id="ARBA00007449"/>
    </source>
</evidence>
<feature type="disulfide bond" evidence="14">
    <location>
        <begin position="518"/>
        <end position="523"/>
    </location>
</feature>